<gene>
    <name evidence="9" type="primary">rsmA</name>
    <name evidence="9" type="ORF">LFW2832_00574</name>
</gene>
<dbReference type="Gene3D" id="1.10.8.100">
    <property type="entry name" value="Ribosomal RNA adenine dimethylase-like, domain 2"/>
    <property type="match status" value="1"/>
</dbReference>
<dbReference type="InterPro" id="IPR001737">
    <property type="entry name" value="KsgA/Erm"/>
</dbReference>
<dbReference type="Pfam" id="PF00398">
    <property type="entry name" value="RrnaAD"/>
    <property type="match status" value="1"/>
</dbReference>
<feature type="binding site" evidence="7">
    <location>
        <position position="16"/>
    </location>
    <ligand>
        <name>S-adenosyl-L-methionine</name>
        <dbReference type="ChEBI" id="CHEBI:59789"/>
    </ligand>
</feature>
<dbReference type="PROSITE" id="PS51689">
    <property type="entry name" value="SAM_RNA_A_N6_MT"/>
    <property type="match status" value="1"/>
</dbReference>
<evidence type="ECO:0000259" key="8">
    <source>
        <dbReference type="SMART" id="SM00650"/>
    </source>
</evidence>
<keyword evidence="2" id="KW-0698">rRNA processing</keyword>
<evidence type="ECO:0000256" key="3">
    <source>
        <dbReference type="ARBA" id="ARBA00022603"/>
    </source>
</evidence>
<evidence type="ECO:0000256" key="2">
    <source>
        <dbReference type="ARBA" id="ARBA00022552"/>
    </source>
</evidence>
<dbReference type="InterPro" id="IPR020596">
    <property type="entry name" value="rRNA_Ade_Mease_Trfase_CS"/>
</dbReference>
<dbReference type="EC" id="2.1.1.-" evidence="9"/>
<evidence type="ECO:0000256" key="7">
    <source>
        <dbReference type="PROSITE-ProRule" id="PRU01026"/>
    </source>
</evidence>
<dbReference type="GO" id="GO:0003723">
    <property type="term" value="F:RNA binding"/>
    <property type="evidence" value="ECO:0007669"/>
    <property type="project" value="UniProtKB-UniRule"/>
</dbReference>
<keyword evidence="6 7" id="KW-0694">RNA-binding</keyword>
<dbReference type="Proteomes" id="UP000789941">
    <property type="component" value="Unassembled WGS sequence"/>
</dbReference>
<evidence type="ECO:0000313" key="10">
    <source>
        <dbReference type="Proteomes" id="UP000789941"/>
    </source>
</evidence>
<dbReference type="PROSITE" id="PS01131">
    <property type="entry name" value="RRNA_A_DIMETH"/>
    <property type="match status" value="1"/>
</dbReference>
<evidence type="ECO:0000256" key="6">
    <source>
        <dbReference type="ARBA" id="ARBA00022884"/>
    </source>
</evidence>
<dbReference type="InterPro" id="IPR029063">
    <property type="entry name" value="SAM-dependent_MTases_sf"/>
</dbReference>
<name>A0A5E4LVG8_9ARCH</name>
<dbReference type="CDD" id="cd02440">
    <property type="entry name" value="AdoMet_MTases"/>
    <property type="match status" value="1"/>
</dbReference>
<dbReference type="InterPro" id="IPR011530">
    <property type="entry name" value="rRNA_adenine_dimethylase"/>
</dbReference>
<feature type="binding site" evidence="7">
    <location>
        <position position="86"/>
    </location>
    <ligand>
        <name>S-adenosyl-L-methionine</name>
        <dbReference type="ChEBI" id="CHEBI:59789"/>
    </ligand>
</feature>
<evidence type="ECO:0000256" key="4">
    <source>
        <dbReference type="ARBA" id="ARBA00022679"/>
    </source>
</evidence>
<dbReference type="NCBIfam" id="TIGR00755">
    <property type="entry name" value="ksgA"/>
    <property type="match status" value="1"/>
</dbReference>
<dbReference type="SUPFAM" id="SSF53335">
    <property type="entry name" value="S-adenosyl-L-methionine-dependent methyltransferases"/>
    <property type="match status" value="1"/>
</dbReference>
<evidence type="ECO:0000256" key="1">
    <source>
        <dbReference type="ARBA" id="ARBA00022490"/>
    </source>
</evidence>
<feature type="binding site" evidence="7">
    <location>
        <position position="101"/>
    </location>
    <ligand>
        <name>S-adenosyl-L-methionine</name>
        <dbReference type="ChEBI" id="CHEBI:59789"/>
    </ligand>
</feature>
<dbReference type="InterPro" id="IPR023165">
    <property type="entry name" value="rRNA_Ade_diMease-like_C"/>
</dbReference>
<protein>
    <submittedName>
        <fullName evidence="9">Putative ribosomal RNA small subunit methyltransferase A</fullName>
        <ecNumber evidence="9">2.1.1.-</ecNumber>
    </submittedName>
</protein>
<dbReference type="InterPro" id="IPR020598">
    <property type="entry name" value="rRNA_Ade_methylase_Trfase_N"/>
</dbReference>
<accession>A0A5E4LVG8</accession>
<keyword evidence="5 7" id="KW-0949">S-adenosyl-L-methionine</keyword>
<feature type="domain" description="Ribosomal RNA adenine methylase transferase N-terminal" evidence="8">
    <location>
        <begin position="21"/>
        <end position="184"/>
    </location>
</feature>
<feature type="binding site" evidence="7">
    <location>
        <position position="62"/>
    </location>
    <ligand>
        <name>S-adenosyl-L-methionine</name>
        <dbReference type="ChEBI" id="CHEBI:59789"/>
    </ligand>
</feature>
<dbReference type="EMBL" id="CABMJJ010000009">
    <property type="protein sequence ID" value="VVC03846.1"/>
    <property type="molecule type" value="Genomic_DNA"/>
</dbReference>
<feature type="binding site" evidence="7">
    <location>
        <position position="40"/>
    </location>
    <ligand>
        <name>S-adenosyl-L-methionine</name>
        <dbReference type="ChEBI" id="CHEBI:59789"/>
    </ligand>
</feature>
<comment type="caution">
    <text evidence="9">The sequence shown here is derived from an EMBL/GenBank/DDBJ whole genome shotgun (WGS) entry which is preliminary data.</text>
</comment>
<comment type="similarity">
    <text evidence="7">Belongs to the class I-like SAM-binding methyltransferase superfamily. rRNA adenine N(6)-methyltransferase family.</text>
</comment>
<dbReference type="PANTHER" id="PTHR11727">
    <property type="entry name" value="DIMETHYLADENOSINE TRANSFERASE"/>
    <property type="match status" value="1"/>
</dbReference>
<dbReference type="PANTHER" id="PTHR11727:SF7">
    <property type="entry name" value="DIMETHYLADENOSINE TRANSFERASE-RELATED"/>
    <property type="match status" value="1"/>
</dbReference>
<dbReference type="SMART" id="SM00650">
    <property type="entry name" value="rADc"/>
    <property type="match status" value="1"/>
</dbReference>
<comment type="caution">
    <text evidence="7">Lacks conserved residue(s) required for the propagation of feature annotation.</text>
</comment>
<keyword evidence="3 7" id="KW-0489">Methyltransferase</keyword>
<dbReference type="GO" id="GO:0000179">
    <property type="term" value="F:rRNA (adenine-N6,N6-)-dimethyltransferase activity"/>
    <property type="evidence" value="ECO:0007669"/>
    <property type="project" value="UniProtKB-UniRule"/>
</dbReference>
<keyword evidence="4 7" id="KW-0808">Transferase</keyword>
<keyword evidence="1" id="KW-0963">Cytoplasm</keyword>
<dbReference type="AlphaFoldDB" id="A0A5E4LVG8"/>
<reference evidence="9 10" key="1">
    <citation type="submission" date="2019-08" db="EMBL/GenBank/DDBJ databases">
        <authorList>
            <person name="Vazquez-Campos X."/>
        </authorList>
    </citation>
    <scope>NUCLEOTIDE SEQUENCE [LARGE SCALE GENOMIC DNA]</scope>
    <source>
        <strain evidence="9">LFW-283_2</strain>
    </source>
</reference>
<evidence type="ECO:0000313" key="9">
    <source>
        <dbReference type="EMBL" id="VVC03846.1"/>
    </source>
</evidence>
<dbReference type="Gene3D" id="3.40.50.150">
    <property type="entry name" value="Vaccinia Virus protein VP39"/>
    <property type="match status" value="1"/>
</dbReference>
<proteinExistence type="inferred from homology"/>
<organism evidence="9 10">
    <name type="scientific">Candidatus Bilamarchaeum dharawalense</name>
    <dbReference type="NCBI Taxonomy" id="2885759"/>
    <lineage>
        <taxon>Archaea</taxon>
        <taxon>Candidatus Micrarchaeota</taxon>
        <taxon>Candidatus Micrarchaeia</taxon>
        <taxon>Candidatus Anstonellales</taxon>
        <taxon>Candidatus Bilamarchaeaceae</taxon>
        <taxon>Candidatus Bilamarchaeum</taxon>
    </lineage>
</organism>
<sequence>MKLSSDRNKKLGQCFLEDQNILKLEAKLAQVSGKTILEIGPGDGRLTSCLLAEKPKKIIAVELDPKFAAILREKFSKENVEIVEADFLELEFPGCDIVIGNIPYYISSDIVFKLAKQKIEKAILMVQKEFAEKMVAKSGDGNYGRLSVTSQLAFDIKLERTVLRHLFRPMPIVDSAIIVLRPTGMSLNQKQENVIRWLFQHKNKTVRNALMDSKMFTKEEIEKLGAFLKQRPKALTKEECLEIAKILDKV</sequence>
<evidence type="ECO:0000256" key="5">
    <source>
        <dbReference type="ARBA" id="ARBA00022691"/>
    </source>
</evidence>